<dbReference type="AlphaFoldDB" id="A0A9P0AJJ5"/>
<accession>A0A9P0AJJ5</accession>
<keyword evidence="2 3" id="KW-0040">ANK repeat</keyword>
<feature type="repeat" description="ANK" evidence="3">
    <location>
        <begin position="154"/>
        <end position="183"/>
    </location>
</feature>
<organism evidence="4 5">
    <name type="scientific">Bemisia tabaci</name>
    <name type="common">Sweetpotato whitefly</name>
    <name type="synonym">Aleurodes tabaci</name>
    <dbReference type="NCBI Taxonomy" id="7038"/>
    <lineage>
        <taxon>Eukaryota</taxon>
        <taxon>Metazoa</taxon>
        <taxon>Ecdysozoa</taxon>
        <taxon>Arthropoda</taxon>
        <taxon>Hexapoda</taxon>
        <taxon>Insecta</taxon>
        <taxon>Pterygota</taxon>
        <taxon>Neoptera</taxon>
        <taxon>Paraneoptera</taxon>
        <taxon>Hemiptera</taxon>
        <taxon>Sternorrhyncha</taxon>
        <taxon>Aleyrodoidea</taxon>
        <taxon>Aleyrodidae</taxon>
        <taxon>Aleyrodinae</taxon>
        <taxon>Bemisia</taxon>
    </lineage>
</organism>
<feature type="repeat" description="ANK" evidence="3">
    <location>
        <begin position="507"/>
        <end position="539"/>
    </location>
</feature>
<feature type="repeat" description="ANK" evidence="3">
    <location>
        <begin position="648"/>
        <end position="680"/>
    </location>
</feature>
<evidence type="ECO:0000256" key="2">
    <source>
        <dbReference type="ARBA" id="ARBA00023043"/>
    </source>
</evidence>
<feature type="repeat" description="ANK" evidence="3">
    <location>
        <begin position="681"/>
        <end position="713"/>
    </location>
</feature>
<sequence length="793" mass="88152">MRVEVKTGDSGTPFKIAVRNHHLKMIKMFLKNGIEVDTLDIEGYTALQHAVLSKCPDVIMSILENHPNVNCENNKTAYLSAIKLLRAKGTTNVIAALEQSGFVLDTEKLKNDTDLLYKTVCHDLYNVTKSLLQHGAHINVTYHEDETYFNIFPSLLHIAVERRNKDMVQLLLDFGADPDVKNQDGRTPLFYAIVFSELTIAKILVASGAENLRDDLMIIFAAANLDVWFVRLLVEEGVGIEQRASDAQMKTLLPSFHDVIPSIDFQSECDYYFYLVISYSRYAHLYNYLSEPQMMNYSFSNIISFPDDISHGLEVTPLSISSRVGRLETVKFLLKIGAEVNAADRNGVTALHEAAFAGHSKIVELLLEYGADVDIVSVGSTPLSLSVYKSHWNTVEILLKSGADAQKGGKHETIFADAMKSDAPDDVIKLLLEKGFKYTHTYGFGSEVLKYINKHKLHMFEPILNSHENIPEEDLVLLLDRAVEMNSERMVGSILKTILRRHGFKTKYNQALLISAANGNLSITEMLMRSGADINYCNFQGYTALHRAAEHNRKDIIHFLLKNGAAVNSPSGSENHKTYYLSRTPSPLSIAARKGLLEIVKTLIEFGANINALSANESSPIFEACKKGRFKVAQLLLQHGATPDSKFVDETPLSICAQKGYLSVLQVLIKFNATVDIADSRGRTPLYRASEQGYVRIVKKLLETGAAINVRTECGETPLSIAAKNGHLKTVKILLKFGAAIDIIDTKGNSPLFKASSNGHIKVVRLLLKHGAKTDTKNTEETHLCRLQLVKTI</sequence>
<evidence type="ECO:0000313" key="5">
    <source>
        <dbReference type="Proteomes" id="UP001152759"/>
    </source>
</evidence>
<dbReference type="PANTHER" id="PTHR24198">
    <property type="entry name" value="ANKYRIN REPEAT AND PROTEIN KINASE DOMAIN-CONTAINING PROTEIN"/>
    <property type="match status" value="1"/>
</dbReference>
<dbReference type="Gene3D" id="1.25.40.20">
    <property type="entry name" value="Ankyrin repeat-containing domain"/>
    <property type="match status" value="5"/>
</dbReference>
<feature type="repeat" description="ANK" evidence="3">
    <location>
        <begin position="9"/>
        <end position="41"/>
    </location>
</feature>
<evidence type="ECO:0000256" key="1">
    <source>
        <dbReference type="ARBA" id="ARBA00022737"/>
    </source>
</evidence>
<name>A0A9P0AJJ5_BEMTA</name>
<keyword evidence="5" id="KW-1185">Reference proteome</keyword>
<protein>
    <submittedName>
        <fullName evidence="4">Uncharacterized protein</fullName>
    </submittedName>
</protein>
<feature type="repeat" description="ANK" evidence="3">
    <location>
        <begin position="714"/>
        <end position="746"/>
    </location>
</feature>
<feature type="repeat" description="ANK" evidence="3">
    <location>
        <begin position="313"/>
        <end position="345"/>
    </location>
</feature>
<dbReference type="EMBL" id="OU963869">
    <property type="protein sequence ID" value="CAH0394196.1"/>
    <property type="molecule type" value="Genomic_DNA"/>
</dbReference>
<dbReference type="Proteomes" id="UP001152759">
    <property type="component" value="Chromosome 8"/>
</dbReference>
<dbReference type="SUPFAM" id="SSF48403">
    <property type="entry name" value="Ankyrin repeat"/>
    <property type="match status" value="2"/>
</dbReference>
<feature type="repeat" description="ANK" evidence="3">
    <location>
        <begin position="747"/>
        <end position="779"/>
    </location>
</feature>
<feature type="repeat" description="ANK" evidence="3">
    <location>
        <begin position="378"/>
        <end position="410"/>
    </location>
</feature>
<feature type="repeat" description="ANK" evidence="3">
    <location>
        <begin position="346"/>
        <end position="378"/>
    </location>
</feature>
<dbReference type="PROSITE" id="PS50297">
    <property type="entry name" value="ANK_REP_REGION"/>
    <property type="match status" value="11"/>
</dbReference>
<evidence type="ECO:0000313" key="4">
    <source>
        <dbReference type="EMBL" id="CAH0394196.1"/>
    </source>
</evidence>
<gene>
    <name evidence="4" type="ORF">BEMITA_LOCUS12523</name>
</gene>
<feature type="repeat" description="ANK" evidence="3">
    <location>
        <begin position="583"/>
        <end position="615"/>
    </location>
</feature>
<dbReference type="PANTHER" id="PTHR24198:SF165">
    <property type="entry name" value="ANKYRIN REPEAT-CONTAINING PROTEIN-RELATED"/>
    <property type="match status" value="1"/>
</dbReference>
<feature type="repeat" description="ANK" evidence="3">
    <location>
        <begin position="540"/>
        <end position="572"/>
    </location>
</feature>
<dbReference type="Pfam" id="PF13637">
    <property type="entry name" value="Ank_4"/>
    <property type="match status" value="1"/>
</dbReference>
<feature type="repeat" description="ANK" evidence="3">
    <location>
        <begin position="184"/>
        <end position="210"/>
    </location>
</feature>
<dbReference type="InterPro" id="IPR002110">
    <property type="entry name" value="Ankyrin_rpt"/>
</dbReference>
<reference evidence="4" key="1">
    <citation type="submission" date="2021-12" db="EMBL/GenBank/DDBJ databases">
        <authorList>
            <person name="King R."/>
        </authorList>
    </citation>
    <scope>NUCLEOTIDE SEQUENCE</scope>
</reference>
<dbReference type="PROSITE" id="PS50088">
    <property type="entry name" value="ANK_REPEAT"/>
    <property type="match status" value="13"/>
</dbReference>
<dbReference type="SMART" id="SM00248">
    <property type="entry name" value="ANK"/>
    <property type="match status" value="17"/>
</dbReference>
<dbReference type="InterPro" id="IPR036770">
    <property type="entry name" value="Ankyrin_rpt-contain_sf"/>
</dbReference>
<dbReference type="PRINTS" id="PR01415">
    <property type="entry name" value="ANKYRIN"/>
</dbReference>
<dbReference type="Pfam" id="PF12796">
    <property type="entry name" value="Ank_2"/>
    <property type="match status" value="6"/>
</dbReference>
<proteinExistence type="predicted"/>
<keyword evidence="1" id="KW-0677">Repeat</keyword>
<evidence type="ECO:0000256" key="3">
    <source>
        <dbReference type="PROSITE-ProRule" id="PRU00023"/>
    </source>
</evidence>